<dbReference type="RefSeq" id="WP_092592364.1">
    <property type="nucleotide sequence ID" value="NZ_FMXN01000004.1"/>
</dbReference>
<dbReference type="AlphaFoldDB" id="A0A1G6BXS6"/>
<keyword evidence="8" id="KW-0969">Cilium</keyword>
<reference evidence="9" key="1">
    <citation type="submission" date="2016-10" db="EMBL/GenBank/DDBJ databases">
        <authorList>
            <person name="Varghese N."/>
            <person name="Submissions S."/>
        </authorList>
    </citation>
    <scope>NUCLEOTIDE SEQUENCE [LARGE SCALE GENOMIC DNA]</scope>
    <source>
        <strain evidence="9">CGMCC 1.10824</strain>
    </source>
</reference>
<dbReference type="GO" id="GO:0009425">
    <property type="term" value="C:bacterial-type flagellum basal body"/>
    <property type="evidence" value="ECO:0007669"/>
    <property type="project" value="UniProtKB-SubCell"/>
</dbReference>
<dbReference type="GO" id="GO:0044781">
    <property type="term" value="P:bacterial-type flagellum organization"/>
    <property type="evidence" value="ECO:0007669"/>
    <property type="project" value="UniProtKB-UniRule"/>
</dbReference>
<evidence type="ECO:0000256" key="2">
    <source>
        <dbReference type="ARBA" id="ARBA00022692"/>
    </source>
</evidence>
<dbReference type="STRING" id="1159017.SAMN02927930_00991"/>
<evidence type="ECO:0000256" key="4">
    <source>
        <dbReference type="ARBA" id="ARBA00023136"/>
    </source>
</evidence>
<sequence length="122" mass="13098">MNTSTAVVEVDSGLALVGQVAMILVLIIALILACAWVFRRLGGVHTGTSKQLNVVGSIAVGQRERVVIVAVGDTWLVLGVAAGQVTKLHEMPAQEIPEPLAQNFAARFQHALKQHSKPREKR</sequence>
<keyword evidence="2 7" id="KW-0812">Transmembrane</keyword>
<organism evidence="8 9">
    <name type="scientific">Pseudidiomarina indica</name>
    <dbReference type="NCBI Taxonomy" id="1159017"/>
    <lineage>
        <taxon>Bacteria</taxon>
        <taxon>Pseudomonadati</taxon>
        <taxon>Pseudomonadota</taxon>
        <taxon>Gammaproteobacteria</taxon>
        <taxon>Alteromonadales</taxon>
        <taxon>Idiomarinaceae</taxon>
        <taxon>Pseudidiomarina</taxon>
    </lineage>
</organism>
<keyword evidence="9" id="KW-1185">Reference proteome</keyword>
<dbReference type="InterPro" id="IPR022781">
    <property type="entry name" value="Flagellar_biosynth_FliO"/>
</dbReference>
<evidence type="ECO:0000313" key="9">
    <source>
        <dbReference type="Proteomes" id="UP000199626"/>
    </source>
</evidence>
<dbReference type="InterPro" id="IPR052205">
    <property type="entry name" value="FliO/MopB"/>
</dbReference>
<evidence type="ECO:0000256" key="5">
    <source>
        <dbReference type="ARBA" id="ARBA00023143"/>
    </source>
</evidence>
<accession>A0A1G6BXS6</accession>
<dbReference type="Proteomes" id="UP000199626">
    <property type="component" value="Unassembled WGS sequence"/>
</dbReference>
<keyword evidence="8" id="KW-0966">Cell projection</keyword>
<keyword evidence="5 7" id="KW-0975">Bacterial flagellum</keyword>
<comment type="subcellular location">
    <subcellularLocation>
        <location evidence="7">Cell membrane</location>
    </subcellularLocation>
    <subcellularLocation>
        <location evidence="7">Bacterial flagellum basal body</location>
    </subcellularLocation>
</comment>
<comment type="similarity">
    <text evidence="6 7">Belongs to the FliO/MopB family.</text>
</comment>
<dbReference type="PANTHER" id="PTHR38766:SF1">
    <property type="entry name" value="FLAGELLAR PROTEIN FLIO"/>
    <property type="match status" value="1"/>
</dbReference>
<evidence type="ECO:0000256" key="3">
    <source>
        <dbReference type="ARBA" id="ARBA00022989"/>
    </source>
</evidence>
<dbReference type="GO" id="GO:0005886">
    <property type="term" value="C:plasma membrane"/>
    <property type="evidence" value="ECO:0007669"/>
    <property type="project" value="UniProtKB-SubCell"/>
</dbReference>
<evidence type="ECO:0000256" key="6">
    <source>
        <dbReference type="ARBA" id="ARBA00037937"/>
    </source>
</evidence>
<keyword evidence="8" id="KW-0282">Flagellum</keyword>
<gene>
    <name evidence="8" type="ORF">SAMN02927930_00991</name>
</gene>
<evidence type="ECO:0000256" key="7">
    <source>
        <dbReference type="RuleBase" id="RU362064"/>
    </source>
</evidence>
<protein>
    <recommendedName>
        <fullName evidence="7">Flagellar protein</fullName>
    </recommendedName>
</protein>
<dbReference type="OrthoDB" id="6897726at2"/>
<dbReference type="EMBL" id="FMXN01000004">
    <property type="protein sequence ID" value="SDB25443.1"/>
    <property type="molecule type" value="Genomic_DNA"/>
</dbReference>
<evidence type="ECO:0000313" key="8">
    <source>
        <dbReference type="EMBL" id="SDB25443.1"/>
    </source>
</evidence>
<dbReference type="PANTHER" id="PTHR38766">
    <property type="entry name" value="FLAGELLAR PROTEIN FLIO"/>
    <property type="match status" value="1"/>
</dbReference>
<evidence type="ECO:0000256" key="1">
    <source>
        <dbReference type="ARBA" id="ARBA00022475"/>
    </source>
</evidence>
<proteinExistence type="inferred from homology"/>
<feature type="transmembrane region" description="Helical" evidence="7">
    <location>
        <begin position="20"/>
        <end position="38"/>
    </location>
</feature>
<keyword evidence="3 7" id="KW-1133">Transmembrane helix</keyword>
<dbReference type="Pfam" id="PF04347">
    <property type="entry name" value="FliO"/>
    <property type="match status" value="1"/>
</dbReference>
<name>A0A1G6BXS6_9GAMM</name>
<dbReference type="NCBIfam" id="TIGR03500">
    <property type="entry name" value="FliO_TIGR"/>
    <property type="match status" value="1"/>
</dbReference>
<keyword evidence="4 7" id="KW-0472">Membrane</keyword>
<keyword evidence="1 7" id="KW-1003">Cell membrane</keyword>